<dbReference type="EMBL" id="CP015199">
    <property type="protein sequence ID" value="ANF52860.1"/>
    <property type="molecule type" value="Genomic_DNA"/>
</dbReference>
<keyword evidence="2" id="KW-1185">Reference proteome</keyword>
<evidence type="ECO:0000313" key="2">
    <source>
        <dbReference type="Proteomes" id="UP000077824"/>
    </source>
</evidence>
<proteinExistence type="predicted"/>
<dbReference type="Proteomes" id="UP000077824">
    <property type="component" value="Chromosome"/>
</dbReference>
<reference evidence="1 2" key="1">
    <citation type="submission" date="2016-04" db="EMBL/GenBank/DDBJ databases">
        <title>Complete Genome Sequence of Chryseobacterium sp. IHBB 10212.</title>
        <authorList>
            <person name="Pal M."/>
            <person name="Swarnkar M.K."/>
            <person name="Kaushal K."/>
            <person name="Chhibber S."/>
            <person name="Singh A.K."/>
            <person name="Gulati A."/>
        </authorList>
    </citation>
    <scope>NUCLEOTIDE SEQUENCE [LARGE SCALE GENOMIC DNA]</scope>
    <source>
        <strain evidence="1 2">IHBB 10212</strain>
    </source>
</reference>
<protein>
    <submittedName>
        <fullName evidence="1">Uncharacterized protein</fullName>
    </submittedName>
</protein>
<dbReference type="AlphaFoldDB" id="A0A172Y146"/>
<sequence length="79" mass="9423">MRRNILTVMNNQQEFTPQNPNGQIIQINVEEDLLQYLDKDDLQKMNDSMPENQKVQDFSPFFTEYVETDIFMVNTDVVY</sequence>
<organism evidence="1 2">
    <name type="scientific">Chryseobacterium glaciei</name>
    <dbReference type="NCBI Taxonomy" id="1685010"/>
    <lineage>
        <taxon>Bacteria</taxon>
        <taxon>Pseudomonadati</taxon>
        <taxon>Bacteroidota</taxon>
        <taxon>Flavobacteriia</taxon>
        <taxon>Flavobacteriales</taxon>
        <taxon>Weeksellaceae</taxon>
        <taxon>Chryseobacterium group</taxon>
        <taxon>Chryseobacterium</taxon>
    </lineage>
</organism>
<evidence type="ECO:0000313" key="1">
    <source>
        <dbReference type="EMBL" id="ANF52860.1"/>
    </source>
</evidence>
<dbReference type="STRING" id="1685010.A0O34_21090"/>
<accession>A0A172Y146</accession>
<gene>
    <name evidence="1" type="ORF">A0O34_21090</name>
</gene>
<name>A0A172Y146_9FLAO</name>
<dbReference type="KEGG" id="chh:A0O34_21090"/>